<sequence length="113" mass="11428">MQLPSALVALVLTIAVPLTSATPTLVSRGELSPAGPSTSYVIGKTSREATADIKARSAPLAAQTPVVDDGAVPGVIAARSPGSQTAGRLQGRGMGKIARRGRVVVPPSMEDMP</sequence>
<protein>
    <submittedName>
        <fullName evidence="1">Uncharacterized protein</fullName>
    </submittedName>
</protein>
<dbReference type="Proteomes" id="UP000294847">
    <property type="component" value="Chromosome 7"/>
</dbReference>
<reference evidence="1 2" key="1">
    <citation type="journal article" date="2019" name="Mol. Biol. Evol.">
        <title>Blast fungal genomes show frequent chromosomal changes, gene gains and losses, and effector gene turnover.</title>
        <authorList>
            <person name="Gomez Luciano L.B."/>
            <person name="Jason Tsai I."/>
            <person name="Chuma I."/>
            <person name="Tosa Y."/>
            <person name="Chen Y.H."/>
            <person name="Li J.Y."/>
            <person name="Li M.Y."/>
            <person name="Jade Lu M.Y."/>
            <person name="Nakayashiki H."/>
            <person name="Li W.H."/>
        </authorList>
    </citation>
    <scope>NUCLEOTIDE SEQUENCE [LARGE SCALE GENOMIC DNA]</scope>
    <source>
        <strain evidence="1">MZ5-1-6</strain>
    </source>
</reference>
<evidence type="ECO:0000313" key="1">
    <source>
        <dbReference type="EMBL" id="QBZ65375.1"/>
    </source>
</evidence>
<organism evidence="1 2">
    <name type="scientific">Pyricularia oryzae</name>
    <name type="common">Rice blast fungus</name>
    <name type="synonym">Magnaporthe oryzae</name>
    <dbReference type="NCBI Taxonomy" id="318829"/>
    <lineage>
        <taxon>Eukaryota</taxon>
        <taxon>Fungi</taxon>
        <taxon>Dikarya</taxon>
        <taxon>Ascomycota</taxon>
        <taxon>Pezizomycotina</taxon>
        <taxon>Sordariomycetes</taxon>
        <taxon>Sordariomycetidae</taxon>
        <taxon>Magnaporthales</taxon>
        <taxon>Pyriculariaceae</taxon>
        <taxon>Pyricularia</taxon>
    </lineage>
</organism>
<evidence type="ECO:0000313" key="2">
    <source>
        <dbReference type="Proteomes" id="UP000294847"/>
    </source>
</evidence>
<name>A0A4P7NSD8_PYROR</name>
<proteinExistence type="predicted"/>
<accession>A0A4P7NSD8</accession>
<dbReference type="AlphaFoldDB" id="A0A4P7NSD8"/>
<gene>
    <name evidence="1" type="ORF">PoMZ_12334</name>
</gene>
<dbReference type="EMBL" id="CP034210">
    <property type="protein sequence ID" value="QBZ65375.1"/>
    <property type="molecule type" value="Genomic_DNA"/>
</dbReference>